<dbReference type="AlphaFoldDB" id="A0A8T6R160"/>
<protein>
    <submittedName>
        <fullName evidence="2">Uncharacterized protein</fullName>
    </submittedName>
</protein>
<sequence length="180" mass="18779">MPSPPPPFDLEAQRRATAAYPPKDRLPDGWAQVDPTKALPAYPGDPEYCGVRLERGTAPGAALHLYQAGDSGPYVLQYTFVLPRGVAGDVMADLAPAVAACVEKGRDADGRVFAARREPTVGAESVSVAFVADAGATSQVTVFRRGDALVALVGFDQAGLPPFDALSTIAEGVDARLRAS</sequence>
<dbReference type="RefSeq" id="WP_165566268.1">
    <property type="nucleotide sequence ID" value="NZ_SAYU02000009.1"/>
</dbReference>
<keyword evidence="3" id="KW-1185">Reference proteome</keyword>
<reference evidence="2" key="1">
    <citation type="submission" date="2020-03" db="EMBL/GenBank/DDBJ databases">
        <title>Phycicoccus flavus sp. nov., a novel endophytic actinobacterium isolated from branch of Kandelia candel.</title>
        <authorList>
            <person name="Tuo L."/>
        </authorList>
    </citation>
    <scope>NUCLEOTIDE SEQUENCE</scope>
    <source>
        <strain evidence="2">CMS6Z-2</strain>
    </source>
</reference>
<dbReference type="EMBL" id="SAYU02000009">
    <property type="protein sequence ID" value="NHA67324.1"/>
    <property type="molecule type" value="Genomic_DNA"/>
</dbReference>
<accession>A0A8T6R160</accession>
<name>A0A8T6R160_9MICO</name>
<proteinExistence type="predicted"/>
<dbReference type="Proteomes" id="UP000287866">
    <property type="component" value="Unassembled WGS sequence"/>
</dbReference>
<evidence type="ECO:0000313" key="2">
    <source>
        <dbReference type="EMBL" id="NHA67324.1"/>
    </source>
</evidence>
<evidence type="ECO:0000313" key="3">
    <source>
        <dbReference type="Proteomes" id="UP000287866"/>
    </source>
</evidence>
<feature type="region of interest" description="Disordered" evidence="1">
    <location>
        <begin position="1"/>
        <end position="34"/>
    </location>
</feature>
<comment type="caution">
    <text evidence="2">The sequence shown here is derived from an EMBL/GenBank/DDBJ whole genome shotgun (WGS) entry which is preliminary data.</text>
</comment>
<organism evidence="2 3">
    <name type="scientific">Phycicoccus flavus</name>
    <dbReference type="NCBI Taxonomy" id="2502783"/>
    <lineage>
        <taxon>Bacteria</taxon>
        <taxon>Bacillati</taxon>
        <taxon>Actinomycetota</taxon>
        <taxon>Actinomycetes</taxon>
        <taxon>Micrococcales</taxon>
        <taxon>Intrasporangiaceae</taxon>
        <taxon>Phycicoccus</taxon>
    </lineage>
</organism>
<evidence type="ECO:0000256" key="1">
    <source>
        <dbReference type="SAM" id="MobiDB-lite"/>
    </source>
</evidence>
<gene>
    <name evidence="2" type="ORF">EPD83_004515</name>
</gene>